<dbReference type="GO" id="GO:0016491">
    <property type="term" value="F:oxidoreductase activity"/>
    <property type="evidence" value="ECO:0007669"/>
    <property type="project" value="InterPro"/>
</dbReference>
<keyword evidence="4" id="KW-1185">Reference proteome</keyword>
<protein>
    <recommendedName>
        <fullName evidence="2">Thioredoxin domain-containing protein</fullName>
    </recommendedName>
</protein>
<dbReference type="EMBL" id="BNJF01000002">
    <property type="protein sequence ID" value="GHO45978.1"/>
    <property type="molecule type" value="Genomic_DNA"/>
</dbReference>
<dbReference type="PROSITE" id="PS51352">
    <property type="entry name" value="THIOREDOXIN_2"/>
    <property type="match status" value="1"/>
</dbReference>
<keyword evidence="1" id="KW-0812">Transmembrane</keyword>
<dbReference type="AlphaFoldDB" id="A0A8J3I4V5"/>
<feature type="transmembrane region" description="Helical" evidence="1">
    <location>
        <begin position="6"/>
        <end position="27"/>
    </location>
</feature>
<evidence type="ECO:0000259" key="2">
    <source>
        <dbReference type="PROSITE" id="PS51352"/>
    </source>
</evidence>
<comment type="caution">
    <text evidence="3">The sequence shown here is derived from an EMBL/GenBank/DDBJ whole genome shotgun (WGS) entry which is preliminary data.</text>
</comment>
<evidence type="ECO:0000313" key="4">
    <source>
        <dbReference type="Proteomes" id="UP000612362"/>
    </source>
</evidence>
<dbReference type="InterPro" id="IPR050553">
    <property type="entry name" value="Thioredoxin_ResA/DsbE_sf"/>
</dbReference>
<dbReference type="RefSeq" id="WP_220195389.1">
    <property type="nucleotide sequence ID" value="NZ_BNJF01000002.1"/>
</dbReference>
<dbReference type="Gene3D" id="3.40.30.10">
    <property type="entry name" value="Glutaredoxin"/>
    <property type="match status" value="1"/>
</dbReference>
<sequence>METILVISSVLLWVGVLGNLLLTLALIRRVNTNMPSTMSLTALSITGLQVGDVVPPFTARTLDGQAKTLDEYIGHATAFVFVSPDCEPCHNVLSTLVQVKPQIQQGETDLVLICNGDEKQARTLAERFPVHVPILIAPRKENSLIQDYQVQGTPSFYILDAQGKIQAAGHPEPHNLEWRKVFERWTRE</sequence>
<dbReference type="CDD" id="cd02966">
    <property type="entry name" value="TlpA_like_family"/>
    <property type="match status" value="1"/>
</dbReference>
<keyword evidence="1" id="KW-0472">Membrane</keyword>
<evidence type="ECO:0000256" key="1">
    <source>
        <dbReference type="SAM" id="Phobius"/>
    </source>
</evidence>
<gene>
    <name evidence="3" type="ORF">KSX_41410</name>
</gene>
<dbReference type="Pfam" id="PF00578">
    <property type="entry name" value="AhpC-TSA"/>
    <property type="match status" value="1"/>
</dbReference>
<dbReference type="Proteomes" id="UP000612362">
    <property type="component" value="Unassembled WGS sequence"/>
</dbReference>
<dbReference type="PANTHER" id="PTHR42852:SF13">
    <property type="entry name" value="PROTEIN DIPZ"/>
    <property type="match status" value="1"/>
</dbReference>
<feature type="domain" description="Thioredoxin" evidence="2">
    <location>
        <begin position="48"/>
        <end position="188"/>
    </location>
</feature>
<dbReference type="InterPro" id="IPR000866">
    <property type="entry name" value="AhpC/TSA"/>
</dbReference>
<dbReference type="InterPro" id="IPR036249">
    <property type="entry name" value="Thioredoxin-like_sf"/>
</dbReference>
<organism evidence="3 4">
    <name type="scientific">Ktedonospora formicarum</name>
    <dbReference type="NCBI Taxonomy" id="2778364"/>
    <lineage>
        <taxon>Bacteria</taxon>
        <taxon>Bacillati</taxon>
        <taxon>Chloroflexota</taxon>
        <taxon>Ktedonobacteria</taxon>
        <taxon>Ktedonobacterales</taxon>
        <taxon>Ktedonobacteraceae</taxon>
        <taxon>Ktedonospora</taxon>
    </lineage>
</organism>
<proteinExistence type="predicted"/>
<accession>A0A8J3I4V5</accession>
<evidence type="ECO:0000313" key="3">
    <source>
        <dbReference type="EMBL" id="GHO45978.1"/>
    </source>
</evidence>
<dbReference type="InterPro" id="IPR013766">
    <property type="entry name" value="Thioredoxin_domain"/>
</dbReference>
<reference evidence="3" key="1">
    <citation type="submission" date="2020-10" db="EMBL/GenBank/DDBJ databases">
        <title>Taxonomic study of unclassified bacteria belonging to the class Ktedonobacteria.</title>
        <authorList>
            <person name="Yabe S."/>
            <person name="Wang C.M."/>
            <person name="Zheng Y."/>
            <person name="Sakai Y."/>
            <person name="Cavaletti L."/>
            <person name="Monciardini P."/>
            <person name="Donadio S."/>
        </authorList>
    </citation>
    <scope>NUCLEOTIDE SEQUENCE</scope>
    <source>
        <strain evidence="3">SOSP1-1</strain>
    </source>
</reference>
<keyword evidence="1" id="KW-1133">Transmembrane helix</keyword>
<dbReference type="PANTHER" id="PTHR42852">
    <property type="entry name" value="THIOL:DISULFIDE INTERCHANGE PROTEIN DSBE"/>
    <property type="match status" value="1"/>
</dbReference>
<dbReference type="GO" id="GO:0016209">
    <property type="term" value="F:antioxidant activity"/>
    <property type="evidence" value="ECO:0007669"/>
    <property type="project" value="InterPro"/>
</dbReference>
<name>A0A8J3I4V5_9CHLR</name>
<dbReference type="SUPFAM" id="SSF52833">
    <property type="entry name" value="Thioredoxin-like"/>
    <property type="match status" value="1"/>
</dbReference>